<organism evidence="2 3">
    <name type="scientific">Anaerotruncus massiliensis</name>
    <name type="common">ex Liu et al. 2021</name>
    <dbReference type="NCBI Taxonomy" id="2321404"/>
    <lineage>
        <taxon>Bacteria</taxon>
        <taxon>Bacillati</taxon>
        <taxon>Bacillota</taxon>
        <taxon>Clostridia</taxon>
        <taxon>Eubacteriales</taxon>
        <taxon>Oscillospiraceae</taxon>
        <taxon>Anaerotruncus</taxon>
    </lineage>
</organism>
<dbReference type="Pfam" id="PF13302">
    <property type="entry name" value="Acetyltransf_3"/>
    <property type="match status" value="1"/>
</dbReference>
<dbReference type="InterPro" id="IPR051531">
    <property type="entry name" value="N-acetyltransferase"/>
</dbReference>
<feature type="domain" description="N-acetyltransferase" evidence="1">
    <location>
        <begin position="8"/>
        <end position="170"/>
    </location>
</feature>
<dbReference type="AlphaFoldDB" id="A0A498D2I3"/>
<accession>A0A498D2I3</accession>
<comment type="caution">
    <text evidence="2">The sequence shown here is derived from an EMBL/GenBank/DDBJ whole genome shotgun (WGS) entry which is preliminary data.</text>
</comment>
<evidence type="ECO:0000313" key="2">
    <source>
        <dbReference type="EMBL" id="RLL14794.1"/>
    </source>
</evidence>
<dbReference type="RefSeq" id="WP_121585933.1">
    <property type="nucleotide sequence ID" value="NZ_RCHT01000001.1"/>
</dbReference>
<dbReference type="SUPFAM" id="SSF55729">
    <property type="entry name" value="Acyl-CoA N-acyltransferases (Nat)"/>
    <property type="match status" value="1"/>
</dbReference>
<reference evidence="2 3" key="1">
    <citation type="submission" date="2018-10" db="EMBL/GenBank/DDBJ databases">
        <title>Anaerotruncus faecis sp. nov., isolated from human feces.</title>
        <authorList>
            <person name="Wang Y.-J."/>
        </authorList>
    </citation>
    <scope>NUCLEOTIDE SEQUENCE [LARGE SCALE GENOMIC DNA]</scope>
    <source>
        <strain evidence="2 3">22A2-44</strain>
    </source>
</reference>
<evidence type="ECO:0000313" key="3">
    <source>
        <dbReference type="Proteomes" id="UP000276301"/>
    </source>
</evidence>
<keyword evidence="2" id="KW-0808">Transferase</keyword>
<proteinExistence type="predicted"/>
<dbReference type="InterPro" id="IPR016181">
    <property type="entry name" value="Acyl_CoA_acyltransferase"/>
</dbReference>
<dbReference type="Gene3D" id="3.40.630.30">
    <property type="match status" value="1"/>
</dbReference>
<sequence length="186" mass="21010">MRIETRRLLLRPLEEADFSALQKILGDPQVMYAWEHGFGDAEVRDWIARSRARYAREGAGHLAAIERTSGDFVGTIGPVWEPMGSREAWSVGYILRRDRWGEGFAREGAAACVRHVFEALGAPEAAADIRPENAASRRVAAALGMEEAGAFVKIYRGKEMPHLIYRITKERYESMKRERGNIYAEI</sequence>
<dbReference type="PANTHER" id="PTHR43792">
    <property type="entry name" value="GNAT FAMILY, PUTATIVE (AFU_ORTHOLOGUE AFUA_3G00765)-RELATED-RELATED"/>
    <property type="match status" value="1"/>
</dbReference>
<dbReference type="GO" id="GO:0016747">
    <property type="term" value="F:acyltransferase activity, transferring groups other than amino-acyl groups"/>
    <property type="evidence" value="ECO:0007669"/>
    <property type="project" value="InterPro"/>
</dbReference>
<dbReference type="PANTHER" id="PTHR43792:SF16">
    <property type="entry name" value="N-ACETYLTRANSFERASE DOMAIN-CONTAINING PROTEIN"/>
    <property type="match status" value="1"/>
</dbReference>
<evidence type="ECO:0000259" key="1">
    <source>
        <dbReference type="PROSITE" id="PS51186"/>
    </source>
</evidence>
<dbReference type="InterPro" id="IPR000182">
    <property type="entry name" value="GNAT_dom"/>
</dbReference>
<protein>
    <submittedName>
        <fullName evidence="2">N-acetyltransferase</fullName>
    </submittedName>
</protein>
<keyword evidence="3" id="KW-1185">Reference proteome</keyword>
<gene>
    <name evidence="2" type="ORF">D4A47_02090</name>
</gene>
<dbReference type="Proteomes" id="UP000276301">
    <property type="component" value="Unassembled WGS sequence"/>
</dbReference>
<dbReference type="PROSITE" id="PS51186">
    <property type="entry name" value="GNAT"/>
    <property type="match status" value="1"/>
</dbReference>
<name>A0A498D2I3_9FIRM</name>
<dbReference type="EMBL" id="RCHT01000001">
    <property type="protein sequence ID" value="RLL14794.1"/>
    <property type="molecule type" value="Genomic_DNA"/>
</dbReference>